<dbReference type="NCBIfam" id="TIGR03570">
    <property type="entry name" value="NeuD_NnaD"/>
    <property type="match status" value="1"/>
</dbReference>
<dbReference type="AlphaFoldDB" id="A0A2K9PMA4"/>
<gene>
    <name evidence="8" type="ORF">C1H87_05400</name>
</gene>
<proteinExistence type="inferred from homology"/>
<dbReference type="OrthoDB" id="708224at2"/>
<feature type="binding site" evidence="6">
    <location>
        <position position="71"/>
    </location>
    <ligand>
        <name>substrate</name>
    </ligand>
</feature>
<sequence length="210" mass="22386">MIVVGAKGFAKEILHMLLVDLNYKKEDIFFFDDVSPELDESLASNYTIIRSLEEVKQHIKTKNNSFILGLGSPKLRNNLYNKFIDLGGVPKSILSKSAQINDHDVTIGLGTSVLSGAIISSSAKLGIGCLVYYNSVVTHDCQIGDFVEISPNATILGRCKIGSYTSIGAGAIILPDVVLGEHVIVGAGAVVLKDVPDNCTIVGVPGRIIS</sequence>
<evidence type="ECO:0000256" key="6">
    <source>
        <dbReference type="PIRSR" id="PIRSR620019-2"/>
    </source>
</evidence>
<dbReference type="Pfam" id="PF17836">
    <property type="entry name" value="PglD_N"/>
    <property type="match status" value="1"/>
</dbReference>
<feature type="active site" description="Proton acceptor" evidence="5">
    <location>
        <position position="139"/>
    </location>
</feature>
<dbReference type="InterPro" id="IPR001451">
    <property type="entry name" value="Hexapep"/>
</dbReference>
<feature type="domain" description="PglD N-terminal" evidence="7">
    <location>
        <begin position="2"/>
        <end position="83"/>
    </location>
</feature>
<dbReference type="EMBL" id="CP025791">
    <property type="protein sequence ID" value="AUP78180.1"/>
    <property type="molecule type" value="Genomic_DNA"/>
</dbReference>
<feature type="site" description="Increases basicity of active site His" evidence="5">
    <location>
        <position position="140"/>
    </location>
</feature>
<evidence type="ECO:0000256" key="3">
    <source>
        <dbReference type="ARBA" id="ARBA00022737"/>
    </source>
</evidence>
<dbReference type="PROSITE" id="PS00101">
    <property type="entry name" value="HEXAPEP_TRANSFERASES"/>
    <property type="match status" value="1"/>
</dbReference>
<evidence type="ECO:0000256" key="4">
    <source>
        <dbReference type="ARBA" id="ARBA00023315"/>
    </source>
</evidence>
<dbReference type="Gene3D" id="3.40.50.20">
    <property type="match status" value="1"/>
</dbReference>
<evidence type="ECO:0000256" key="5">
    <source>
        <dbReference type="PIRSR" id="PIRSR620019-1"/>
    </source>
</evidence>
<dbReference type="InterPro" id="IPR020019">
    <property type="entry name" value="AcTrfase_PglD-like"/>
</dbReference>
<evidence type="ECO:0000313" key="9">
    <source>
        <dbReference type="Proteomes" id="UP000235826"/>
    </source>
</evidence>
<dbReference type="InterPro" id="IPR050179">
    <property type="entry name" value="Trans_hexapeptide_repeat"/>
</dbReference>
<dbReference type="InterPro" id="IPR041561">
    <property type="entry name" value="PglD_N"/>
</dbReference>
<dbReference type="Pfam" id="PF00132">
    <property type="entry name" value="Hexapep"/>
    <property type="match status" value="1"/>
</dbReference>
<dbReference type="Proteomes" id="UP000235826">
    <property type="component" value="Chromosome"/>
</dbReference>
<dbReference type="GO" id="GO:0016746">
    <property type="term" value="F:acyltransferase activity"/>
    <property type="evidence" value="ECO:0007669"/>
    <property type="project" value="UniProtKB-KW"/>
</dbReference>
<evidence type="ECO:0000313" key="8">
    <source>
        <dbReference type="EMBL" id="AUP78180.1"/>
    </source>
</evidence>
<keyword evidence="9" id="KW-1185">Reference proteome</keyword>
<evidence type="ECO:0000259" key="7">
    <source>
        <dbReference type="Pfam" id="PF17836"/>
    </source>
</evidence>
<dbReference type="InterPro" id="IPR011004">
    <property type="entry name" value="Trimer_LpxA-like_sf"/>
</dbReference>
<keyword evidence="4" id="KW-0012">Acyltransferase</keyword>
<reference evidence="8 9" key="1">
    <citation type="submission" date="2018-01" db="EMBL/GenBank/DDBJ databases">
        <title>Complete genome sequence of Flavivirga eckloniae ECD14 isolated from seaweed Ecklonia cava.</title>
        <authorList>
            <person name="Lee J.H."/>
            <person name="Baik K.S."/>
            <person name="Seong C.N."/>
        </authorList>
    </citation>
    <scope>NUCLEOTIDE SEQUENCE [LARGE SCALE GENOMIC DNA]</scope>
    <source>
        <strain evidence="8 9">ECD14</strain>
    </source>
</reference>
<name>A0A2K9PMA4_9FLAO</name>
<comment type="similarity">
    <text evidence="1">Belongs to the transferase hexapeptide repeat family.</text>
</comment>
<dbReference type="KEGG" id="fek:C1H87_05400"/>
<organism evidence="8 9">
    <name type="scientific">Flavivirga eckloniae</name>
    <dbReference type="NCBI Taxonomy" id="1803846"/>
    <lineage>
        <taxon>Bacteria</taxon>
        <taxon>Pseudomonadati</taxon>
        <taxon>Bacteroidota</taxon>
        <taxon>Flavobacteriia</taxon>
        <taxon>Flavobacteriales</taxon>
        <taxon>Flavobacteriaceae</taxon>
        <taxon>Flavivirga</taxon>
    </lineage>
</organism>
<dbReference type="PANTHER" id="PTHR43300">
    <property type="entry name" value="ACETYLTRANSFERASE"/>
    <property type="match status" value="1"/>
</dbReference>
<dbReference type="CDD" id="cd03360">
    <property type="entry name" value="LbH_AT_putative"/>
    <property type="match status" value="1"/>
</dbReference>
<keyword evidence="3" id="KW-0677">Repeat</keyword>
<keyword evidence="2 8" id="KW-0808">Transferase</keyword>
<dbReference type="Gene3D" id="2.160.10.10">
    <property type="entry name" value="Hexapeptide repeat proteins"/>
    <property type="match status" value="1"/>
</dbReference>
<dbReference type="SUPFAM" id="SSF51161">
    <property type="entry name" value="Trimeric LpxA-like enzymes"/>
    <property type="match status" value="1"/>
</dbReference>
<protein>
    <submittedName>
        <fullName evidence="8">Hexapeptide transferase</fullName>
    </submittedName>
</protein>
<accession>A0A2K9PMA4</accession>
<evidence type="ECO:0000256" key="2">
    <source>
        <dbReference type="ARBA" id="ARBA00022679"/>
    </source>
</evidence>
<dbReference type="InterPro" id="IPR018357">
    <property type="entry name" value="Hexapep_transf_CS"/>
</dbReference>
<dbReference type="RefSeq" id="WP_102754838.1">
    <property type="nucleotide sequence ID" value="NZ_CP025791.1"/>
</dbReference>
<evidence type="ECO:0000256" key="1">
    <source>
        <dbReference type="ARBA" id="ARBA00007274"/>
    </source>
</evidence>